<feature type="repeat" description="ANK" evidence="2">
    <location>
        <begin position="899"/>
        <end position="931"/>
    </location>
</feature>
<evidence type="ECO:0000256" key="1">
    <source>
        <dbReference type="ARBA" id="ARBA00022737"/>
    </source>
</evidence>
<dbReference type="PROSITE" id="PS50088">
    <property type="entry name" value="ANK_REPEAT"/>
    <property type="match status" value="3"/>
</dbReference>
<feature type="repeat" description="ANK" evidence="2">
    <location>
        <begin position="965"/>
        <end position="991"/>
    </location>
</feature>
<evidence type="ECO:0000313" key="5">
    <source>
        <dbReference type="EMBL" id="KAL2827245.1"/>
    </source>
</evidence>
<dbReference type="InterPro" id="IPR036770">
    <property type="entry name" value="Ankyrin_rpt-contain_sf"/>
</dbReference>
<dbReference type="SMART" id="SM00248">
    <property type="entry name" value="ANK"/>
    <property type="match status" value="3"/>
</dbReference>
<dbReference type="Proteomes" id="UP001610335">
    <property type="component" value="Unassembled WGS sequence"/>
</dbReference>
<feature type="domain" description="Nucleoside phosphorylase" evidence="3">
    <location>
        <begin position="21"/>
        <end position="267"/>
    </location>
</feature>
<keyword evidence="1" id="KW-0677">Repeat</keyword>
<feature type="domain" description="Nephrocystin 3-like N-terminal" evidence="4">
    <location>
        <begin position="326"/>
        <end position="500"/>
    </location>
</feature>
<evidence type="ECO:0008006" key="7">
    <source>
        <dbReference type="Google" id="ProtNLM"/>
    </source>
</evidence>
<dbReference type="Pfam" id="PF24883">
    <property type="entry name" value="NPHP3_N"/>
    <property type="match status" value="1"/>
</dbReference>
<dbReference type="Gene3D" id="1.25.40.20">
    <property type="entry name" value="Ankyrin repeat-containing domain"/>
    <property type="match status" value="1"/>
</dbReference>
<dbReference type="EMBL" id="JBFXLS010000026">
    <property type="protein sequence ID" value="KAL2827245.1"/>
    <property type="molecule type" value="Genomic_DNA"/>
</dbReference>
<keyword evidence="2" id="KW-0040">ANK repeat</keyword>
<dbReference type="Gene3D" id="3.40.50.1580">
    <property type="entry name" value="Nucleoside phosphorylase domain"/>
    <property type="match status" value="1"/>
</dbReference>
<accession>A0ABR4IHK7</accession>
<dbReference type="Pfam" id="PF12796">
    <property type="entry name" value="Ank_2"/>
    <property type="match status" value="1"/>
</dbReference>
<gene>
    <name evidence="5" type="ORF">BDW59DRAFT_171523</name>
</gene>
<proteinExistence type="predicted"/>
<dbReference type="SUPFAM" id="SSF48403">
    <property type="entry name" value="Ankyrin repeat"/>
    <property type="match status" value="1"/>
</dbReference>
<reference evidence="5 6" key="1">
    <citation type="submission" date="2024-07" db="EMBL/GenBank/DDBJ databases">
        <title>Section-level genome sequencing and comparative genomics of Aspergillus sections Usti and Cavernicolus.</title>
        <authorList>
            <consortium name="Lawrence Berkeley National Laboratory"/>
            <person name="Nybo J.L."/>
            <person name="Vesth T.C."/>
            <person name="Theobald S."/>
            <person name="Frisvad J.C."/>
            <person name="Larsen T.O."/>
            <person name="Kjaerboelling I."/>
            <person name="Rothschild-Mancinelli K."/>
            <person name="Lyhne E.K."/>
            <person name="Kogle M.E."/>
            <person name="Barry K."/>
            <person name="Clum A."/>
            <person name="Na H."/>
            <person name="Ledsgaard L."/>
            <person name="Lin J."/>
            <person name="Lipzen A."/>
            <person name="Kuo A."/>
            <person name="Riley R."/>
            <person name="Mondo S."/>
            <person name="LaButti K."/>
            <person name="Haridas S."/>
            <person name="Pangalinan J."/>
            <person name="Salamov A.A."/>
            <person name="Simmons B.A."/>
            <person name="Magnuson J.K."/>
            <person name="Chen J."/>
            <person name="Drula E."/>
            <person name="Henrissat B."/>
            <person name="Wiebenga A."/>
            <person name="Lubbers R.J."/>
            <person name="Gomes A.C."/>
            <person name="Makela M.R."/>
            <person name="Stajich J."/>
            <person name="Grigoriev I.V."/>
            <person name="Mortensen U.H."/>
            <person name="De vries R.P."/>
            <person name="Baker S.E."/>
            <person name="Andersen M.R."/>
        </authorList>
    </citation>
    <scope>NUCLEOTIDE SEQUENCE [LARGE SCALE GENOMIC DNA]</scope>
    <source>
        <strain evidence="5 6">CBS 600.67</strain>
    </source>
</reference>
<dbReference type="SUPFAM" id="SSF52540">
    <property type="entry name" value="P-loop containing nucleoside triphosphate hydrolases"/>
    <property type="match status" value="1"/>
</dbReference>
<dbReference type="InterPro" id="IPR000845">
    <property type="entry name" value="Nucleoside_phosphorylase_d"/>
</dbReference>
<evidence type="ECO:0000259" key="4">
    <source>
        <dbReference type="Pfam" id="PF24883"/>
    </source>
</evidence>
<sequence>MAAARAMLDEVHEALPTYADDSNTYALGRIAHHNVVIACLPATQYGTNNAANVLTNLTRTFPSIRAGLMVGIGGGAPSNVDVRLGDIVVGTRVTQYDLGKIIGQGQFHRTAFSRIPSQLLGTAVSSLRSQHELRPSRVSSILQQKLAEHPRYTRPSVPDRLFKATYDHESLTASCDACDHSRLVPRSRRMPDNATIHYGAIASGNQGMRSGITRDIIARQLDVICFEMEAAGLMDVLHCLPIRGICDYSDSHKNKEWQRYAAATAAAYARELLEELPVAMRYEMAAYMPNLQQDALHKRRQRLLDSLRFERIEFRKSAIKPADGKTCEWFLNSPAYQSWLDPGNFTQRHGFLWMSGKPGAGKSTIMKFAYLNMKGKVCSKYGITASFFFNARGEFLEKSVCGMYRSLLLQLLEGYPDLQAVLDNPELVRQSQNDCPSLNNLKDLFCNAVTTLGERSFTCFVDALDESDEQEVVDMVQYFEEVAEQCAARGVALRICFSSRHYPYITIQHGIRLTLEDQPGHAADMEVYVRNRLQIGDIVLMDELRPQLFHKAAGVFMWVVLVVDILNKEYRRGGLALRKRLAEIPSDLSELFKDILRRDTEDMEHLLLCILWILFATRPLNPQEFYHALWAGMSLKGLADPQMPDTTSLDAGESVNRFNRHVISSSKGLAEVTKVMPPAEPEELTVQFIHESVRDFLIKDKGLLELWADLGFDLKSQSHETLKECCYSYMNNLSVRAAVNKYSLLVRFPLPVASNWRMEIILQKCPFRKYATDNVLYHADAAATAVPQNDFLSLFHVSDWVIVNNLLAELEYGRHTLNTSLFYLLAHKECSQLIRTRLKDDPHIHVYGGKYNYALFAALHGWDMNAITVILKLPWTVIKDVVSATSKSMDVNNYWETIQKFTPLSWAAKEGLAGVVKSLLQAGESINETDFDGQSPLSRATEQGNKRIVSLLIDEGADVNTSDYFGTAPLSWASLHGHESIASLLITHGADRISIALTEME</sequence>
<dbReference type="PANTHER" id="PTHR46082">
    <property type="entry name" value="ATP/GTP-BINDING PROTEIN-RELATED"/>
    <property type="match status" value="1"/>
</dbReference>
<dbReference type="PROSITE" id="PS50297">
    <property type="entry name" value="ANK_REP_REGION"/>
    <property type="match status" value="3"/>
</dbReference>
<keyword evidence="6" id="KW-1185">Reference proteome</keyword>
<evidence type="ECO:0000259" key="3">
    <source>
        <dbReference type="Pfam" id="PF01048"/>
    </source>
</evidence>
<dbReference type="InterPro" id="IPR027417">
    <property type="entry name" value="P-loop_NTPase"/>
</dbReference>
<dbReference type="InterPro" id="IPR002110">
    <property type="entry name" value="Ankyrin_rpt"/>
</dbReference>
<protein>
    <recommendedName>
        <fullName evidence="7">Nucleoside phosphorylase domain-containing protein</fullName>
    </recommendedName>
</protein>
<comment type="caution">
    <text evidence="5">The sequence shown here is derived from an EMBL/GenBank/DDBJ whole genome shotgun (WGS) entry which is preliminary data.</text>
</comment>
<dbReference type="SUPFAM" id="SSF53167">
    <property type="entry name" value="Purine and uridine phosphorylases"/>
    <property type="match status" value="1"/>
</dbReference>
<dbReference type="PANTHER" id="PTHR46082:SF11">
    <property type="entry name" value="AAA+ ATPASE DOMAIN-CONTAINING PROTEIN-RELATED"/>
    <property type="match status" value="1"/>
</dbReference>
<organism evidence="5 6">
    <name type="scientific">Aspergillus cavernicola</name>
    <dbReference type="NCBI Taxonomy" id="176166"/>
    <lineage>
        <taxon>Eukaryota</taxon>
        <taxon>Fungi</taxon>
        <taxon>Dikarya</taxon>
        <taxon>Ascomycota</taxon>
        <taxon>Pezizomycotina</taxon>
        <taxon>Eurotiomycetes</taxon>
        <taxon>Eurotiomycetidae</taxon>
        <taxon>Eurotiales</taxon>
        <taxon>Aspergillaceae</taxon>
        <taxon>Aspergillus</taxon>
        <taxon>Aspergillus subgen. Nidulantes</taxon>
    </lineage>
</organism>
<name>A0ABR4IHK7_9EURO</name>
<evidence type="ECO:0000313" key="6">
    <source>
        <dbReference type="Proteomes" id="UP001610335"/>
    </source>
</evidence>
<feature type="repeat" description="ANK" evidence="2">
    <location>
        <begin position="932"/>
        <end position="964"/>
    </location>
</feature>
<evidence type="ECO:0000256" key="2">
    <source>
        <dbReference type="PROSITE-ProRule" id="PRU00023"/>
    </source>
</evidence>
<dbReference type="Pfam" id="PF01048">
    <property type="entry name" value="PNP_UDP_1"/>
    <property type="match status" value="1"/>
</dbReference>
<dbReference type="InterPro" id="IPR053137">
    <property type="entry name" value="NLR-like"/>
</dbReference>
<dbReference type="InterPro" id="IPR035994">
    <property type="entry name" value="Nucleoside_phosphorylase_sf"/>
</dbReference>
<dbReference type="InterPro" id="IPR056884">
    <property type="entry name" value="NPHP3-like_N"/>
</dbReference>